<keyword evidence="11" id="KW-1185">Reference proteome</keyword>
<evidence type="ECO:0000256" key="3">
    <source>
        <dbReference type="ARBA" id="ARBA00022692"/>
    </source>
</evidence>
<dbReference type="CDD" id="cd16914">
    <property type="entry name" value="EcfT"/>
    <property type="match status" value="1"/>
</dbReference>
<dbReference type="InterPro" id="IPR012809">
    <property type="entry name" value="ECF_CbiQ"/>
</dbReference>
<proteinExistence type="predicted"/>
<accession>A0A1L9C393</accession>
<keyword evidence="2" id="KW-1003">Cell membrane</keyword>
<feature type="transmembrane region" description="Helical" evidence="6">
    <location>
        <begin position="69"/>
        <end position="87"/>
    </location>
</feature>
<evidence type="ECO:0000256" key="6">
    <source>
        <dbReference type="SAM" id="Phobius"/>
    </source>
</evidence>
<dbReference type="PANTHER" id="PTHR34857:SF2">
    <property type="entry name" value="SLL0384 PROTEIN"/>
    <property type="match status" value="1"/>
</dbReference>
<feature type="transmembrane region" description="Helical" evidence="6">
    <location>
        <begin position="233"/>
        <end position="252"/>
    </location>
</feature>
<feature type="transmembrane region" description="Helical" evidence="6">
    <location>
        <begin position="146"/>
        <end position="162"/>
    </location>
</feature>
<feature type="transmembrane region" description="Helical" evidence="6">
    <location>
        <begin position="31"/>
        <end position="57"/>
    </location>
</feature>
<comment type="subcellular location">
    <subcellularLocation>
        <location evidence="1">Cell membrane</location>
        <topology evidence="1">Multi-pass membrane protein</topology>
    </subcellularLocation>
</comment>
<dbReference type="InterPro" id="IPR051611">
    <property type="entry name" value="ECF_transporter_component"/>
</dbReference>
<dbReference type="EMBL" id="RJJH01000012">
    <property type="protein sequence ID" value="RNI10292.1"/>
    <property type="molecule type" value="Genomic_DNA"/>
</dbReference>
<name>A0A1L9C393_9EURY</name>
<evidence type="ECO:0000313" key="9">
    <source>
        <dbReference type="EMBL" id="SMH38072.1"/>
    </source>
</evidence>
<evidence type="ECO:0000256" key="5">
    <source>
        <dbReference type="ARBA" id="ARBA00023136"/>
    </source>
</evidence>
<dbReference type="EMBL" id="JWTK01000004">
    <property type="protein sequence ID" value="OJH48957.1"/>
    <property type="molecule type" value="Genomic_DNA"/>
</dbReference>
<keyword evidence="4 6" id="KW-1133">Transmembrane helix</keyword>
<evidence type="ECO:0000256" key="2">
    <source>
        <dbReference type="ARBA" id="ARBA00022475"/>
    </source>
</evidence>
<evidence type="ECO:0000256" key="1">
    <source>
        <dbReference type="ARBA" id="ARBA00004651"/>
    </source>
</evidence>
<dbReference type="GO" id="GO:0043190">
    <property type="term" value="C:ATP-binding cassette (ABC) transporter complex"/>
    <property type="evidence" value="ECO:0007669"/>
    <property type="project" value="InterPro"/>
</dbReference>
<keyword evidence="3 6" id="KW-0812">Transmembrane</keyword>
<dbReference type="PANTHER" id="PTHR34857">
    <property type="entry name" value="SLL0384 PROTEIN"/>
    <property type="match status" value="1"/>
</dbReference>
<feature type="transmembrane region" description="Helical" evidence="6">
    <location>
        <begin position="182"/>
        <end position="201"/>
    </location>
</feature>
<dbReference type="EMBL" id="FXBN01000002">
    <property type="protein sequence ID" value="SMH38072.1"/>
    <property type="molecule type" value="Genomic_DNA"/>
</dbReference>
<reference evidence="9" key="3">
    <citation type="submission" date="2017-04" db="EMBL/GenBank/DDBJ databases">
        <authorList>
            <person name="Afonso C.L."/>
            <person name="Miller P.J."/>
            <person name="Scott M.A."/>
            <person name="Spackman E."/>
            <person name="Goraichik I."/>
            <person name="Dimitrov K.M."/>
            <person name="Suarez D.L."/>
            <person name="Swayne D.E."/>
        </authorList>
    </citation>
    <scope>NUCLEOTIDE SEQUENCE [LARGE SCALE GENOMIC DNA]</scope>
    <source>
        <strain evidence="9">FDF-1</strain>
    </source>
</reference>
<keyword evidence="5 6" id="KW-0472">Membrane</keyword>
<dbReference type="Proteomes" id="UP000185713">
    <property type="component" value="Unassembled WGS sequence"/>
</dbReference>
<dbReference type="AlphaFoldDB" id="A0A1L9C393"/>
<evidence type="ECO:0000313" key="8">
    <source>
        <dbReference type="EMBL" id="RNI10292.1"/>
    </source>
</evidence>
<evidence type="ECO:0000313" key="7">
    <source>
        <dbReference type="EMBL" id="OJH48957.1"/>
    </source>
</evidence>
<protein>
    <submittedName>
        <fullName evidence="7">Cobalt ABC transporter inner membrane subunit CbiQ</fullName>
    </submittedName>
    <submittedName>
        <fullName evidence="8">Cobalt ECF transporter T component CbiQ</fullName>
    </submittedName>
    <submittedName>
        <fullName evidence="9">Cobalt/nickel transport system permease protein</fullName>
    </submittedName>
</protein>
<dbReference type="GO" id="GO:0006824">
    <property type="term" value="P:cobalt ion transport"/>
    <property type="evidence" value="ECO:0007669"/>
    <property type="project" value="InterPro"/>
</dbReference>
<reference evidence="7 10" key="1">
    <citation type="submission" date="2014-12" db="EMBL/GenBank/DDBJ databases">
        <title>The genome sequence of Methanohalophilus portucalensis strain FDF1.</title>
        <authorList>
            <person name="Lai M.-C."/>
            <person name="Lai S.-J."/>
        </authorList>
    </citation>
    <scope>NUCLEOTIDE SEQUENCE [LARGE SCALE GENOMIC DNA]</scope>
    <source>
        <strain evidence="7 10">FDF-1</strain>
    </source>
</reference>
<dbReference type="STRING" id="523843.SAMN06264941_1221"/>
<gene>
    <name evidence="8" type="primary">cbiQ</name>
    <name evidence="8" type="ORF">EFE41_07840</name>
    <name evidence="7" type="ORF">MPF_1457</name>
    <name evidence="9" type="ORF">SAMN06264941_1221</name>
</gene>
<reference evidence="8 12" key="4">
    <citation type="submission" date="2018-10" db="EMBL/GenBank/DDBJ databases">
        <title>Cultivation of a novel Methanohalophilus strain from Kebrit Deep of the Red Sea and a genomic comparison of members of the genus Methanohalophilus.</title>
        <authorList>
            <person name="Guan Y."/>
            <person name="Ngugi D.K."/>
            <person name="Stingl U."/>
        </authorList>
    </citation>
    <scope>NUCLEOTIDE SEQUENCE [LARGE SCALE GENOMIC DNA]</scope>
    <source>
        <strain evidence="8 12">DSM 7471</strain>
    </source>
</reference>
<dbReference type="Proteomes" id="UP000193969">
    <property type="component" value="Unassembled WGS sequence"/>
</dbReference>
<dbReference type="InterPro" id="IPR003339">
    <property type="entry name" value="ABC/ECF_trnsptr_transmembrane"/>
</dbReference>
<dbReference type="Pfam" id="PF02361">
    <property type="entry name" value="CbiQ"/>
    <property type="match status" value="1"/>
</dbReference>
<dbReference type="RefSeq" id="WP_072360507.1">
    <property type="nucleotide sequence ID" value="NZ_FXBN01000002.1"/>
</dbReference>
<reference evidence="11" key="2">
    <citation type="submission" date="2017-04" db="EMBL/GenBank/DDBJ databases">
        <authorList>
            <person name="Varghese N."/>
            <person name="Submissions S."/>
        </authorList>
    </citation>
    <scope>NUCLEOTIDE SEQUENCE [LARGE SCALE GENOMIC DNA]</scope>
    <source>
        <strain evidence="11">FDF-1</strain>
    </source>
</reference>
<organism evidence="7 10">
    <name type="scientific">Methanohalophilus portucalensis FDF-1</name>
    <dbReference type="NCBI Taxonomy" id="523843"/>
    <lineage>
        <taxon>Archaea</taxon>
        <taxon>Methanobacteriati</taxon>
        <taxon>Methanobacteriota</taxon>
        <taxon>Stenosarchaea group</taxon>
        <taxon>Methanomicrobia</taxon>
        <taxon>Methanosarcinales</taxon>
        <taxon>Methanosarcinaceae</taxon>
        <taxon>Methanohalophilus</taxon>
    </lineage>
</organism>
<evidence type="ECO:0000313" key="10">
    <source>
        <dbReference type="Proteomes" id="UP000185713"/>
    </source>
</evidence>
<evidence type="ECO:0000256" key="4">
    <source>
        <dbReference type="ARBA" id="ARBA00022989"/>
    </source>
</evidence>
<evidence type="ECO:0000313" key="12">
    <source>
        <dbReference type="Proteomes" id="UP000278252"/>
    </source>
</evidence>
<dbReference type="NCBIfam" id="TIGR02454">
    <property type="entry name" value="ECF_T_CbiQ"/>
    <property type="match status" value="1"/>
</dbReference>
<feature type="transmembrane region" description="Helical" evidence="6">
    <location>
        <begin position="107"/>
        <end position="126"/>
    </location>
</feature>
<evidence type="ECO:0000313" key="11">
    <source>
        <dbReference type="Proteomes" id="UP000193969"/>
    </source>
</evidence>
<dbReference type="Proteomes" id="UP000278252">
    <property type="component" value="Unassembled WGS sequence"/>
</dbReference>
<sequence>MNYPRVDEYSGIESIIHNFDPRAKIITFTTLIFSFVFIENISLAILAILFSIILVSLAKLPPEFVYRHLKYPVLFLFSIFFVMAFTIKGNDILNLPLVDLTFEGVYLGSLIFFRGVAALLLAFLIFSTSRFDAIIKAIYMMKLPNVFVQMIAFSYRYIFVIIDEFQNMKKALSSKGFVFGLNQYSLSLIGNMIGGLLIRSYERGDRVHSSMVSKGYGGAQQLFFEYNMKLKDYTMGISFIVIALLFHIYPVIL</sequence>
<dbReference type="OrthoDB" id="51610at2157"/>